<dbReference type="InterPro" id="IPR036291">
    <property type="entry name" value="NAD(P)-bd_dom_sf"/>
</dbReference>
<dbReference type="PANTHER" id="PTHR43377:SF1">
    <property type="entry name" value="BILIVERDIN REDUCTASE A"/>
    <property type="match status" value="1"/>
</dbReference>
<sequence>MVRIGILGRGFMATVHALRYADIDGVEVAAVASPNGPTEFVSEYTPGATAYDSAVEMYDDASLDAVDVCTPTHTHRELVEPAVERGLDVLCEKPIERTLADAKAMADAVRDAGVTFMPGHTLRFFPEYAKARERVQEGDIGSPGNARLFRQSPFAEPDTWFRDEDKSGGVLLDLAIHDFDFLCWTLGDVEHVFARRQRWDDHEYGLATLRFESGAVGHVDARWPNRPDLPFVTRFELAGDDGLLEFDSEDVSPVEVYSTTDGDGPARDPIDEPLEKDPYRLELEAFVECVRSGDEPPITVDDGLAALKIALAAVESADTGRRVALEEVTA</sequence>
<dbReference type="SUPFAM" id="SSF55347">
    <property type="entry name" value="Glyceraldehyde-3-phosphate dehydrogenase-like, C-terminal domain"/>
    <property type="match status" value="1"/>
</dbReference>
<proteinExistence type="predicted"/>
<gene>
    <name evidence="3" type="ORF">OB960_18075</name>
</gene>
<dbReference type="InterPro" id="IPR055170">
    <property type="entry name" value="GFO_IDH_MocA-like_dom"/>
</dbReference>
<feature type="domain" description="GFO/IDH/MocA-like oxidoreductase" evidence="2">
    <location>
        <begin position="128"/>
        <end position="244"/>
    </location>
</feature>
<evidence type="ECO:0000259" key="1">
    <source>
        <dbReference type="Pfam" id="PF01408"/>
    </source>
</evidence>
<feature type="domain" description="Gfo/Idh/MocA-like oxidoreductase N-terminal" evidence="1">
    <location>
        <begin position="2"/>
        <end position="120"/>
    </location>
</feature>
<dbReference type="InterPro" id="IPR000683">
    <property type="entry name" value="Gfo/Idh/MocA-like_OxRdtase_N"/>
</dbReference>
<dbReference type="Proteomes" id="UP001321018">
    <property type="component" value="Unassembled WGS sequence"/>
</dbReference>
<evidence type="ECO:0000313" key="3">
    <source>
        <dbReference type="EMBL" id="MCU4743299.1"/>
    </source>
</evidence>
<dbReference type="SUPFAM" id="SSF51735">
    <property type="entry name" value="NAD(P)-binding Rossmann-fold domains"/>
    <property type="match status" value="1"/>
</dbReference>
<dbReference type="RefSeq" id="WP_338005116.1">
    <property type="nucleotide sequence ID" value="NZ_JAOPKA010000014.1"/>
</dbReference>
<protein>
    <submittedName>
        <fullName evidence="3">Gfo/Idh/MocA family oxidoreductase</fullName>
    </submittedName>
</protein>
<dbReference type="Gene3D" id="3.40.50.720">
    <property type="entry name" value="NAD(P)-binding Rossmann-like Domain"/>
    <property type="match status" value="1"/>
</dbReference>
<dbReference type="Gene3D" id="3.30.360.10">
    <property type="entry name" value="Dihydrodipicolinate Reductase, domain 2"/>
    <property type="match status" value="1"/>
</dbReference>
<dbReference type="EMBL" id="JAOPKA010000014">
    <property type="protein sequence ID" value="MCU4743299.1"/>
    <property type="molecule type" value="Genomic_DNA"/>
</dbReference>
<dbReference type="GO" id="GO:0000166">
    <property type="term" value="F:nucleotide binding"/>
    <property type="evidence" value="ECO:0007669"/>
    <property type="project" value="InterPro"/>
</dbReference>
<comment type="caution">
    <text evidence="3">The sequence shown here is derived from an EMBL/GenBank/DDBJ whole genome shotgun (WGS) entry which is preliminary data.</text>
</comment>
<dbReference type="Pfam" id="PF01408">
    <property type="entry name" value="GFO_IDH_MocA"/>
    <property type="match status" value="1"/>
</dbReference>
<name>A0AAP3E3S8_9EURY</name>
<organism evidence="3 4">
    <name type="scientific">Natronoglomus mannanivorans</name>
    <dbReference type="NCBI Taxonomy" id="2979990"/>
    <lineage>
        <taxon>Archaea</taxon>
        <taxon>Methanobacteriati</taxon>
        <taxon>Methanobacteriota</taxon>
        <taxon>Stenosarchaea group</taxon>
        <taxon>Halobacteria</taxon>
        <taxon>Halobacteriales</taxon>
        <taxon>Natrialbaceae</taxon>
        <taxon>Natronoglomus</taxon>
    </lineage>
</organism>
<evidence type="ECO:0000259" key="2">
    <source>
        <dbReference type="Pfam" id="PF22725"/>
    </source>
</evidence>
<dbReference type="PANTHER" id="PTHR43377">
    <property type="entry name" value="BILIVERDIN REDUCTASE A"/>
    <property type="match status" value="1"/>
</dbReference>
<accession>A0AAP3E3S8</accession>
<reference evidence="3" key="1">
    <citation type="submission" date="2022-09" db="EMBL/GenBank/DDBJ databases">
        <title>Enrichment on poylsaccharides allowed isolation of novel metabolic and taxonomic groups of Haloarchaea.</title>
        <authorList>
            <person name="Sorokin D.Y."/>
            <person name="Elcheninov A.G."/>
            <person name="Khizhniak T.V."/>
            <person name="Kolganova T.V."/>
            <person name="Kublanov I.V."/>
        </authorList>
    </citation>
    <scope>NUCLEOTIDE SEQUENCE</scope>
    <source>
        <strain evidence="3">AArc-xg1-1</strain>
    </source>
</reference>
<dbReference type="InterPro" id="IPR051450">
    <property type="entry name" value="Gfo/Idh/MocA_Oxidoreductases"/>
</dbReference>
<evidence type="ECO:0000313" key="4">
    <source>
        <dbReference type="Proteomes" id="UP001321018"/>
    </source>
</evidence>
<dbReference type="AlphaFoldDB" id="A0AAP3E3S8"/>
<dbReference type="Pfam" id="PF22725">
    <property type="entry name" value="GFO_IDH_MocA_C3"/>
    <property type="match status" value="1"/>
</dbReference>